<dbReference type="AlphaFoldDB" id="A0A158M6A7"/>
<dbReference type="InterPro" id="IPR036390">
    <property type="entry name" value="WH_DNA-bd_sf"/>
</dbReference>
<comment type="caution">
    <text evidence="6">The sequence shown here is derived from an EMBL/GenBank/DDBJ whole genome shotgun (WGS) entry which is preliminary data.</text>
</comment>
<dbReference type="SUPFAM" id="SSF46785">
    <property type="entry name" value="Winged helix' DNA-binding domain"/>
    <property type="match status" value="1"/>
</dbReference>
<dbReference type="PRINTS" id="PR00039">
    <property type="entry name" value="HTHLYSR"/>
</dbReference>
<dbReference type="EMBL" id="JFZZ01000065">
    <property type="protein sequence ID" value="KAK91024.1"/>
    <property type="molecule type" value="Genomic_DNA"/>
</dbReference>
<evidence type="ECO:0000256" key="2">
    <source>
        <dbReference type="ARBA" id="ARBA00023015"/>
    </source>
</evidence>
<accession>A0A158M6A7</accession>
<protein>
    <submittedName>
        <fullName evidence="6">Transcriptional regulator, LysR family</fullName>
    </submittedName>
</protein>
<sequence>MDTPAEPRLDLNLVRLMTAVFETRSVSLAAERLGLTQPTVSYGLAKLRQAYGDALFVRDGRGMAPTPRAEQIYLAFQEALACIDSTYELASPFDPGSTTRRFRVAMSDIGGLCFLPPLVAHMRKVAPLADLEVVQMPVDTLIEHLAGSKVDAAIGNLPMLHEKLHSRLLFREHYVCLMAQSHPASHRALTLTSFLAARHVLVTSPFLRTRMWKTHCAPSAYTEKSPCVSRISPSCPG</sequence>
<dbReference type="InterPro" id="IPR036388">
    <property type="entry name" value="WH-like_DNA-bd_sf"/>
</dbReference>
<keyword evidence="2" id="KW-0805">Transcription regulation</keyword>
<evidence type="ECO:0000313" key="7">
    <source>
        <dbReference type="Proteomes" id="UP000026682"/>
    </source>
</evidence>
<dbReference type="Pfam" id="PF03466">
    <property type="entry name" value="LysR_substrate"/>
    <property type="match status" value="1"/>
</dbReference>
<dbReference type="SUPFAM" id="SSF53850">
    <property type="entry name" value="Periplasmic binding protein-like II"/>
    <property type="match status" value="1"/>
</dbReference>
<feature type="domain" description="HTH lysR-type" evidence="5">
    <location>
        <begin position="9"/>
        <end position="66"/>
    </location>
</feature>
<keyword evidence="4" id="KW-0804">Transcription</keyword>
<dbReference type="PROSITE" id="PS50931">
    <property type="entry name" value="HTH_LYSR"/>
    <property type="match status" value="1"/>
</dbReference>
<dbReference type="InterPro" id="IPR050389">
    <property type="entry name" value="LysR-type_TF"/>
</dbReference>
<dbReference type="Proteomes" id="UP000026682">
    <property type="component" value="Unassembled WGS sequence"/>
</dbReference>
<evidence type="ECO:0000256" key="1">
    <source>
        <dbReference type="ARBA" id="ARBA00009437"/>
    </source>
</evidence>
<dbReference type="GO" id="GO:0003700">
    <property type="term" value="F:DNA-binding transcription factor activity"/>
    <property type="evidence" value="ECO:0007669"/>
    <property type="project" value="InterPro"/>
</dbReference>
<dbReference type="PANTHER" id="PTHR30118:SF15">
    <property type="entry name" value="TRANSCRIPTIONAL REGULATORY PROTEIN"/>
    <property type="match status" value="1"/>
</dbReference>
<evidence type="ECO:0000259" key="5">
    <source>
        <dbReference type="PROSITE" id="PS50931"/>
    </source>
</evidence>
<dbReference type="Pfam" id="PF00126">
    <property type="entry name" value="HTH_1"/>
    <property type="match status" value="1"/>
</dbReference>
<dbReference type="GO" id="GO:0003677">
    <property type="term" value="F:DNA binding"/>
    <property type="evidence" value="ECO:0007669"/>
    <property type="project" value="UniProtKB-KW"/>
</dbReference>
<dbReference type="PANTHER" id="PTHR30118">
    <property type="entry name" value="HTH-TYPE TRANSCRIPTIONAL REGULATOR LEUO-RELATED"/>
    <property type="match status" value="1"/>
</dbReference>
<evidence type="ECO:0000256" key="3">
    <source>
        <dbReference type="ARBA" id="ARBA00023125"/>
    </source>
</evidence>
<name>A0A158M6A7_9BORD</name>
<organism evidence="6 7">
    <name type="scientific">Bordetella holmesii CDC-H585-BH</name>
    <dbReference type="NCBI Taxonomy" id="1331206"/>
    <lineage>
        <taxon>Bacteria</taxon>
        <taxon>Pseudomonadati</taxon>
        <taxon>Pseudomonadota</taxon>
        <taxon>Betaproteobacteria</taxon>
        <taxon>Burkholderiales</taxon>
        <taxon>Alcaligenaceae</taxon>
        <taxon>Bordetella</taxon>
    </lineage>
</organism>
<evidence type="ECO:0000313" key="6">
    <source>
        <dbReference type="EMBL" id="KAK91024.1"/>
    </source>
</evidence>
<evidence type="ECO:0000256" key="4">
    <source>
        <dbReference type="ARBA" id="ARBA00023163"/>
    </source>
</evidence>
<dbReference type="PATRIC" id="fig|1331206.3.peg.1772"/>
<dbReference type="Gene3D" id="1.10.10.10">
    <property type="entry name" value="Winged helix-like DNA-binding domain superfamily/Winged helix DNA-binding domain"/>
    <property type="match status" value="1"/>
</dbReference>
<keyword evidence="3" id="KW-0238">DNA-binding</keyword>
<gene>
    <name evidence="6" type="ORF">L497_2627</name>
</gene>
<proteinExistence type="inferred from homology"/>
<reference evidence="6 7" key="1">
    <citation type="submission" date="2014-03" db="EMBL/GenBank/DDBJ databases">
        <title>Genome sequence of Bordetella holmseii.</title>
        <authorList>
            <person name="Harvill E."/>
            <person name="Goodfield L.L."/>
            <person name="Ivanov Y."/>
            <person name="Meyer J.A."/>
            <person name="Newth C."/>
            <person name="Cassiday P."/>
            <person name="Tondella M.L."/>
            <person name="Liao P."/>
            <person name="Zimmerman J."/>
            <person name="Meert K."/>
            <person name="Wessel D."/>
            <person name="Berger J."/>
            <person name="Dean J.M."/>
            <person name="Holubkov R."/>
            <person name="Burr J."/>
            <person name="Liu T."/>
            <person name="Brinkac L.M."/>
            <person name="Sanka R."/>
            <person name="Kim M."/>
            <person name="Losada L."/>
        </authorList>
    </citation>
    <scope>NUCLEOTIDE SEQUENCE [LARGE SCALE GENOMIC DNA]</scope>
    <source>
        <strain evidence="6 7">CDC-H585-BH</strain>
    </source>
</reference>
<dbReference type="InterPro" id="IPR005119">
    <property type="entry name" value="LysR_subst-bd"/>
</dbReference>
<dbReference type="Gene3D" id="3.40.190.10">
    <property type="entry name" value="Periplasmic binding protein-like II"/>
    <property type="match status" value="2"/>
</dbReference>
<dbReference type="InterPro" id="IPR000847">
    <property type="entry name" value="LysR_HTH_N"/>
</dbReference>
<comment type="similarity">
    <text evidence="1">Belongs to the LysR transcriptional regulatory family.</text>
</comment>